<feature type="binding site" evidence="11">
    <location>
        <position position="118"/>
    </location>
    <ligand>
        <name>S-adenosyl-L-methionine</name>
        <dbReference type="ChEBI" id="CHEBI:59789"/>
    </ligand>
</feature>
<keyword evidence="6 11" id="KW-0411">Iron-sulfur</keyword>
<feature type="binding site" evidence="11">
    <location>
        <begin position="259"/>
        <end position="261"/>
    </location>
    <ligand>
        <name>GTP</name>
        <dbReference type="ChEBI" id="CHEBI:37565"/>
    </ligand>
</feature>
<keyword evidence="4 11" id="KW-0547">Nucleotide-binding</keyword>
<dbReference type="GO" id="GO:0006777">
    <property type="term" value="P:Mo-molybdopterin cofactor biosynthetic process"/>
    <property type="evidence" value="ECO:0007669"/>
    <property type="project" value="UniProtKB-UniRule"/>
</dbReference>
<reference evidence="15 16" key="1">
    <citation type="submission" date="2016-05" db="EMBL/GenBank/DDBJ databases">
        <title>Microbial consortia oxidize butane by reversing methanogenesis.</title>
        <authorList>
            <person name="Laso-Perez R."/>
            <person name="Richter M."/>
            <person name="Wegener G."/>
            <person name="Musat F."/>
        </authorList>
    </citation>
    <scope>NUCLEOTIDE SEQUENCE [LARGE SCALE GENOMIC DNA]</scope>
    <source>
        <strain evidence="15">BOX1</strain>
    </source>
</reference>
<comment type="caution">
    <text evidence="11">Lacks conserved residue(s) required for the propagation of feature annotation.</text>
</comment>
<dbReference type="PROSITE" id="PS51918">
    <property type="entry name" value="RADICAL_SAM"/>
    <property type="match status" value="1"/>
</dbReference>
<dbReference type="SUPFAM" id="SSF102114">
    <property type="entry name" value="Radical SAM enzymes"/>
    <property type="match status" value="1"/>
</dbReference>
<dbReference type="GO" id="GO:0046872">
    <property type="term" value="F:metal ion binding"/>
    <property type="evidence" value="ECO:0007669"/>
    <property type="project" value="UniProtKB-KW"/>
</dbReference>
<feature type="binding site" evidence="11">
    <location>
        <position position="67"/>
    </location>
    <ligand>
        <name>GTP</name>
        <dbReference type="ChEBI" id="CHEBI:37565"/>
    </ligand>
</feature>
<feature type="binding site" evidence="11">
    <location>
        <position position="30"/>
    </location>
    <ligand>
        <name>[4Fe-4S] cluster</name>
        <dbReference type="ChEBI" id="CHEBI:49883"/>
        <label>1</label>
        <note>4Fe-4S-S-AdoMet</note>
    </ligand>
</feature>
<dbReference type="GO" id="GO:1904047">
    <property type="term" value="F:S-adenosyl-L-methionine binding"/>
    <property type="evidence" value="ECO:0007669"/>
    <property type="project" value="UniProtKB-UniRule"/>
</dbReference>
<comment type="catalytic activity">
    <reaction evidence="10 11">
        <text>GTP + AH2 + S-adenosyl-L-methionine = (8S)-3',8-cyclo-7,8-dihydroguanosine 5'-triphosphate + 5'-deoxyadenosine + L-methionine + A + H(+)</text>
        <dbReference type="Rhea" id="RHEA:49576"/>
        <dbReference type="ChEBI" id="CHEBI:13193"/>
        <dbReference type="ChEBI" id="CHEBI:15378"/>
        <dbReference type="ChEBI" id="CHEBI:17319"/>
        <dbReference type="ChEBI" id="CHEBI:17499"/>
        <dbReference type="ChEBI" id="CHEBI:37565"/>
        <dbReference type="ChEBI" id="CHEBI:57844"/>
        <dbReference type="ChEBI" id="CHEBI:59789"/>
        <dbReference type="ChEBI" id="CHEBI:131766"/>
        <dbReference type="EC" id="4.1.99.22"/>
    </reaction>
</comment>
<dbReference type="Proteomes" id="UP000885863">
    <property type="component" value="Unassembled WGS sequence"/>
</dbReference>
<keyword evidence="1 11" id="KW-0004">4Fe-4S</keyword>
<dbReference type="Proteomes" id="UP000185779">
    <property type="component" value="Unassembled WGS sequence"/>
</dbReference>
<feature type="binding site" evidence="11">
    <location>
        <position position="26"/>
    </location>
    <ligand>
        <name>[4Fe-4S] cluster</name>
        <dbReference type="ChEBI" id="CHEBI:49883"/>
        <label>1</label>
        <note>4Fe-4S-S-AdoMet</note>
    </ligand>
</feature>
<evidence type="ECO:0000256" key="11">
    <source>
        <dbReference type="HAMAP-Rule" id="MF_01225"/>
    </source>
</evidence>
<evidence type="ECO:0000256" key="10">
    <source>
        <dbReference type="ARBA" id="ARBA00048697"/>
    </source>
</evidence>
<dbReference type="GO" id="GO:0061799">
    <property type="term" value="F:cyclic pyranopterin monophosphate synthase activity"/>
    <property type="evidence" value="ECO:0007669"/>
    <property type="project" value="TreeGrafter"/>
</dbReference>
<evidence type="ECO:0000256" key="7">
    <source>
        <dbReference type="ARBA" id="ARBA00023134"/>
    </source>
</evidence>
<dbReference type="InterPro" id="IPR010505">
    <property type="entry name" value="MoaA_twitch"/>
</dbReference>
<comment type="pathway">
    <text evidence="11">Cofactor biosynthesis; molybdopterin biosynthesis.</text>
</comment>
<dbReference type="InterPro" id="IPR040064">
    <property type="entry name" value="MoaA-like"/>
</dbReference>
<dbReference type="HAMAP" id="MF_01225_A">
    <property type="entry name" value="MoaA_A"/>
    <property type="match status" value="1"/>
</dbReference>
<organism evidence="15 16">
    <name type="scientific">Candidatus Syntropharchaeum butanivorans</name>
    <dbReference type="NCBI Taxonomy" id="1839936"/>
    <lineage>
        <taxon>Archaea</taxon>
        <taxon>Methanobacteriati</taxon>
        <taxon>Methanobacteriota</taxon>
        <taxon>Stenosarchaea group</taxon>
        <taxon>Methanomicrobia</taxon>
        <taxon>Methanosarcinales</taxon>
        <taxon>ANME-2 cluster</taxon>
        <taxon>Candidatus Syntropharchaeum</taxon>
    </lineage>
</organism>
<dbReference type="EMBL" id="LYOR01000006">
    <property type="protein sequence ID" value="OFV65821.1"/>
    <property type="molecule type" value="Genomic_DNA"/>
</dbReference>
<name>A0A1F2P4W8_9EURY</name>
<evidence type="ECO:0000256" key="3">
    <source>
        <dbReference type="ARBA" id="ARBA00022723"/>
    </source>
</evidence>
<keyword evidence="3 11" id="KW-0479">Metal-binding</keyword>
<evidence type="ECO:0000313" key="15">
    <source>
        <dbReference type="EMBL" id="OFV65821.1"/>
    </source>
</evidence>
<accession>A0A1F2P4W8</accession>
<evidence type="ECO:0000256" key="2">
    <source>
        <dbReference type="ARBA" id="ARBA00022691"/>
    </source>
</evidence>
<feature type="domain" description="Radical SAM core" evidence="12">
    <location>
        <begin position="10"/>
        <end position="241"/>
    </location>
</feature>
<gene>
    <name evidence="11 13" type="primary">moaA</name>
    <name evidence="13" type="ORF">ENG09_05040</name>
    <name evidence="14" type="ORF">ENI32_01485</name>
    <name evidence="15" type="ORF">SBU_001230</name>
</gene>
<dbReference type="AlphaFoldDB" id="A0A1F2P4W8"/>
<dbReference type="EMBL" id="DQZR01000215">
    <property type="protein sequence ID" value="HDM36599.1"/>
    <property type="molecule type" value="Genomic_DNA"/>
</dbReference>
<feature type="binding site" evidence="11">
    <location>
        <position position="71"/>
    </location>
    <ligand>
        <name>S-adenosyl-L-methionine</name>
        <dbReference type="ChEBI" id="CHEBI:59789"/>
    </ligand>
</feature>
<dbReference type="InterPro" id="IPR000385">
    <property type="entry name" value="MoaA_NifB_PqqE_Fe-S-bd_CS"/>
</dbReference>
<keyword evidence="7 11" id="KW-0342">GTP-binding</keyword>
<evidence type="ECO:0000313" key="16">
    <source>
        <dbReference type="Proteomes" id="UP000185779"/>
    </source>
</evidence>
<dbReference type="EC" id="4.1.99.22" evidence="11"/>
<dbReference type="Pfam" id="PF06463">
    <property type="entry name" value="Mob_synth_C"/>
    <property type="match status" value="1"/>
</dbReference>
<sequence length="306" mass="35262">MNPSTICRDRYGRRIRSLRISLTRRCNLNCLYCHREGENSGCGREMSGEMIVKIIETLKRVGIERVKFSGGEPFMREDLPEILARLPDLQDISVTTNGTLLEDVIPRLPHRRLRINVSLDTLREERYMQITGAGEGVFSSVLRGIDEACKRGFLPLKLNFVLLKGINDDEVEEMISYVQQLNERWGRGSVILQLIELLDFGGIEDLRGDMRAIEGELMARADEIRCREMHHRRKYLIDGVEVEVVRPMDNSEFCANCNRLRVTSDGRFKPCLLREDNLVEIRDMTEQGIIDAFKRAVALREPFFKG</sequence>
<feature type="binding site" evidence="11">
    <location>
        <position position="95"/>
    </location>
    <ligand>
        <name>GTP</name>
        <dbReference type="ChEBI" id="CHEBI:37565"/>
    </ligand>
</feature>
<evidence type="ECO:0000256" key="6">
    <source>
        <dbReference type="ARBA" id="ARBA00023014"/>
    </source>
</evidence>
<dbReference type="UniPathway" id="UPA00344"/>
<protein>
    <recommendedName>
        <fullName evidence="11">Probable GTP 3',8-cyclase</fullName>
        <ecNumber evidence="11">4.1.99.22</ecNumber>
    </recommendedName>
    <alternativeName>
        <fullName evidence="11">Molybdenum cofactor biosynthesis protein A</fullName>
    </alternativeName>
</protein>
<dbReference type="GO" id="GO:0051539">
    <property type="term" value="F:4 iron, 4 sulfur cluster binding"/>
    <property type="evidence" value="ECO:0007669"/>
    <property type="project" value="UniProtKB-UniRule"/>
</dbReference>
<dbReference type="InterPro" id="IPR006638">
    <property type="entry name" value="Elp3/MiaA/NifB-like_rSAM"/>
</dbReference>
<dbReference type="InterPro" id="IPR050105">
    <property type="entry name" value="MoCo_biosynth_MoaA/MoaC"/>
</dbReference>
<dbReference type="PANTHER" id="PTHR22960">
    <property type="entry name" value="MOLYBDOPTERIN COFACTOR SYNTHESIS PROTEIN A"/>
    <property type="match status" value="1"/>
</dbReference>
<evidence type="ECO:0000259" key="12">
    <source>
        <dbReference type="PROSITE" id="PS51918"/>
    </source>
</evidence>
<dbReference type="InterPro" id="IPR058240">
    <property type="entry name" value="rSAM_sf"/>
</dbReference>
<evidence type="ECO:0000313" key="13">
    <source>
        <dbReference type="EMBL" id="HDM36599.1"/>
    </source>
</evidence>
<dbReference type="SFLD" id="SFLDG01067">
    <property type="entry name" value="SPASM/twitch_domain_containing"/>
    <property type="match status" value="1"/>
</dbReference>
<dbReference type="Gene3D" id="3.20.20.70">
    <property type="entry name" value="Aldolase class I"/>
    <property type="match status" value="1"/>
</dbReference>
<feature type="binding site" evidence="11">
    <location>
        <position position="32"/>
    </location>
    <ligand>
        <name>S-adenosyl-L-methionine</name>
        <dbReference type="ChEBI" id="CHEBI:59789"/>
    </ligand>
</feature>
<evidence type="ECO:0000256" key="1">
    <source>
        <dbReference type="ARBA" id="ARBA00022485"/>
    </source>
</evidence>
<dbReference type="STRING" id="1839936.SBU_001230"/>
<dbReference type="Pfam" id="PF04055">
    <property type="entry name" value="Radical_SAM"/>
    <property type="match status" value="1"/>
</dbReference>
<feature type="binding site" evidence="11">
    <location>
        <position position="33"/>
    </location>
    <ligand>
        <name>[4Fe-4S] cluster</name>
        <dbReference type="ChEBI" id="CHEBI:49883"/>
        <label>1</label>
        <note>4Fe-4S-S-AdoMet</note>
    </ligand>
</feature>
<dbReference type="PROSITE" id="PS01305">
    <property type="entry name" value="MOAA_NIFB_PQQE"/>
    <property type="match status" value="1"/>
</dbReference>
<dbReference type="SMART" id="SM00729">
    <property type="entry name" value="Elp3"/>
    <property type="match status" value="1"/>
</dbReference>
<dbReference type="PANTHER" id="PTHR22960:SF0">
    <property type="entry name" value="MOLYBDENUM COFACTOR BIOSYNTHESIS PROTEIN 1"/>
    <property type="match status" value="1"/>
</dbReference>
<dbReference type="EMBL" id="DRIE01000021">
    <property type="protein sequence ID" value="HEC56548.1"/>
    <property type="molecule type" value="Genomic_DNA"/>
</dbReference>
<evidence type="ECO:0000256" key="4">
    <source>
        <dbReference type="ARBA" id="ARBA00022741"/>
    </source>
</evidence>
<keyword evidence="2 11" id="KW-0949">S-adenosyl-L-methionine</keyword>
<proteinExistence type="inferred from homology"/>
<evidence type="ECO:0000256" key="8">
    <source>
        <dbReference type="ARBA" id="ARBA00023150"/>
    </source>
</evidence>
<reference evidence="13" key="2">
    <citation type="journal article" date="2020" name="mSystems">
        <title>Genome- and Community-Level Interaction Insights into Carbon Utilization and Element Cycling Functions of Hydrothermarchaeota in Hydrothermal Sediment.</title>
        <authorList>
            <person name="Zhou Z."/>
            <person name="Liu Y."/>
            <person name="Xu W."/>
            <person name="Pan J."/>
            <person name="Luo Z.H."/>
            <person name="Li M."/>
        </authorList>
    </citation>
    <scope>NUCLEOTIDE SEQUENCE [LARGE SCALE GENOMIC DNA]</scope>
    <source>
        <strain evidence="13">HyVt-185</strain>
        <strain evidence="14">HyVt-386</strain>
    </source>
</reference>
<dbReference type="CDD" id="cd01335">
    <property type="entry name" value="Radical_SAM"/>
    <property type="match status" value="1"/>
</dbReference>
<dbReference type="InterPro" id="IPR013485">
    <property type="entry name" value="MoaA_arc"/>
</dbReference>
<keyword evidence="16" id="KW-1185">Reference proteome</keyword>
<dbReference type="SFLD" id="SFLDS00029">
    <property type="entry name" value="Radical_SAM"/>
    <property type="match status" value="1"/>
</dbReference>
<comment type="caution">
    <text evidence="15">The sequence shown here is derived from an EMBL/GenBank/DDBJ whole genome shotgun (WGS) entry which is preliminary data.</text>
</comment>
<feature type="binding site" evidence="11">
    <location>
        <position position="257"/>
    </location>
    <ligand>
        <name>[4Fe-4S] cluster</name>
        <dbReference type="ChEBI" id="CHEBI:49883"/>
        <label>2</label>
        <note>4Fe-4S-substrate</note>
    </ligand>
</feature>
<dbReference type="Proteomes" id="UP000885936">
    <property type="component" value="Unassembled WGS sequence"/>
</dbReference>
<evidence type="ECO:0000256" key="9">
    <source>
        <dbReference type="ARBA" id="ARBA00023239"/>
    </source>
</evidence>
<keyword evidence="8 11" id="KW-0501">Molybdenum cofactor biosynthesis</keyword>
<dbReference type="GO" id="GO:0005525">
    <property type="term" value="F:GTP binding"/>
    <property type="evidence" value="ECO:0007669"/>
    <property type="project" value="UniProtKB-UniRule"/>
</dbReference>
<keyword evidence="9 11" id="KW-0456">Lyase</keyword>
<dbReference type="SFLD" id="SFLDG01386">
    <property type="entry name" value="main_SPASM_domain-containing"/>
    <property type="match status" value="1"/>
</dbReference>
<comment type="similarity">
    <text evidence="11">Belongs to the radical SAM superfamily. MoaA family.</text>
</comment>
<feature type="binding site" evidence="11">
    <location>
        <position position="19"/>
    </location>
    <ligand>
        <name>GTP</name>
        <dbReference type="ChEBI" id="CHEBI:37565"/>
    </ligand>
</feature>
<evidence type="ECO:0000313" key="14">
    <source>
        <dbReference type="EMBL" id="HEC56548.1"/>
    </source>
</evidence>
<feature type="binding site" evidence="11">
    <location>
        <position position="254"/>
    </location>
    <ligand>
        <name>[4Fe-4S] cluster</name>
        <dbReference type="ChEBI" id="CHEBI:49883"/>
        <label>2</label>
        <note>4Fe-4S-substrate</note>
    </ligand>
</feature>
<dbReference type="InterPro" id="IPR007197">
    <property type="entry name" value="rSAM"/>
</dbReference>
<feature type="binding site" evidence="11">
    <location>
        <position position="157"/>
    </location>
    <ligand>
        <name>GTP</name>
        <dbReference type="ChEBI" id="CHEBI:37565"/>
    </ligand>
</feature>
<dbReference type="SFLD" id="SFLDG01383">
    <property type="entry name" value="cyclic_pyranopterin_phosphate"/>
    <property type="match status" value="1"/>
</dbReference>
<feature type="binding site" evidence="11">
    <location>
        <position position="271"/>
    </location>
    <ligand>
        <name>[4Fe-4S] cluster</name>
        <dbReference type="ChEBI" id="CHEBI:49883"/>
        <label>2</label>
        <note>4Fe-4S-substrate</note>
    </ligand>
</feature>
<dbReference type="GO" id="GO:0061798">
    <property type="term" value="F:GTP 3',8'-cyclase activity"/>
    <property type="evidence" value="ECO:0007669"/>
    <property type="project" value="UniProtKB-UniRule"/>
</dbReference>
<dbReference type="NCBIfam" id="NF001199">
    <property type="entry name" value="PRK00164.2-1"/>
    <property type="match status" value="1"/>
</dbReference>
<evidence type="ECO:0000256" key="5">
    <source>
        <dbReference type="ARBA" id="ARBA00023004"/>
    </source>
</evidence>
<dbReference type="InterPro" id="IPR013785">
    <property type="entry name" value="Aldolase_TIM"/>
</dbReference>
<comment type="cofactor">
    <cofactor evidence="11">
        <name>[4Fe-4S] cluster</name>
        <dbReference type="ChEBI" id="CHEBI:49883"/>
    </cofactor>
    <text evidence="11">Binds 2 [4Fe-4S] clusters. Binds 1 [4Fe-4S] cluster coordinated with 3 cysteines and an exchangeable S-adenosyl-L-methionine and 1 [4Fe-4S] cluster coordinated with 3 cysteines and the GTP-derived substrate.</text>
</comment>
<dbReference type="NCBIfam" id="TIGR02668">
    <property type="entry name" value="moaA_archaeal"/>
    <property type="match status" value="1"/>
</dbReference>
<comment type="function">
    <text evidence="11">Catalyzes the cyclization of GTP to (8S)-3',8-cyclo-7,8-dihydroguanosine 5'-triphosphate.</text>
</comment>
<keyword evidence="5 11" id="KW-0408">Iron</keyword>
<dbReference type="PATRIC" id="fig|1839936.3.peg.1245"/>